<name>A0A8J8TPJ0_9EURY</name>
<feature type="transmembrane region" description="Helical" evidence="1">
    <location>
        <begin position="115"/>
        <end position="138"/>
    </location>
</feature>
<keyword evidence="3" id="KW-1185">Reference proteome</keyword>
<evidence type="ECO:0000256" key="1">
    <source>
        <dbReference type="SAM" id="Phobius"/>
    </source>
</evidence>
<dbReference type="AlphaFoldDB" id="A0A8J8TPJ0"/>
<dbReference type="OrthoDB" id="307496at2157"/>
<accession>A0A8J8TPJ0</accession>
<evidence type="ECO:0000313" key="3">
    <source>
        <dbReference type="Proteomes" id="UP000766904"/>
    </source>
</evidence>
<feature type="transmembrane region" description="Helical" evidence="1">
    <location>
        <begin position="159"/>
        <end position="186"/>
    </location>
</feature>
<feature type="transmembrane region" description="Helical" evidence="1">
    <location>
        <begin position="83"/>
        <end position="103"/>
    </location>
</feature>
<comment type="caution">
    <text evidence="2">The sequence shown here is derived from an EMBL/GenBank/DDBJ whole genome shotgun (WGS) entry which is preliminary data.</text>
</comment>
<keyword evidence="1" id="KW-1133">Transmembrane helix</keyword>
<reference evidence="2" key="1">
    <citation type="submission" date="2017-11" db="EMBL/GenBank/DDBJ databases">
        <authorList>
            <person name="Kajale S.C."/>
            <person name="Sharma A."/>
        </authorList>
    </citation>
    <scope>NUCLEOTIDE SEQUENCE</scope>
    <source>
        <strain evidence="2">LS1_42</strain>
    </source>
</reference>
<organism evidence="2 3">
    <name type="scientific">Natronococcus pandeyae</name>
    <dbReference type="NCBI Taxonomy" id="2055836"/>
    <lineage>
        <taxon>Archaea</taxon>
        <taxon>Methanobacteriati</taxon>
        <taxon>Methanobacteriota</taxon>
        <taxon>Stenosarchaea group</taxon>
        <taxon>Halobacteria</taxon>
        <taxon>Halobacteriales</taxon>
        <taxon>Natrialbaceae</taxon>
        <taxon>Natronococcus</taxon>
    </lineage>
</organism>
<evidence type="ECO:0000313" key="2">
    <source>
        <dbReference type="EMBL" id="TYL37806.1"/>
    </source>
</evidence>
<sequence>MAADGTDANQFADALRSTGRFVYGNSHTLTLVSVCWFLASVPVVTIGPATLGAYVAVRQLDSDRNRVELNELLGTVRSQFVPATLYGLVPPLFFVIAAGYAVAHLSNPGLLTTGLFFVSLYVGLYAGLVMVPTFYELADGTAPAKAIKLGIRWTAAHPTLALLTGLVTLIVLLATLLLTIGFVLLYPMLAFSFQHRMVTEANAA</sequence>
<dbReference type="EMBL" id="PHNJ01000008">
    <property type="protein sequence ID" value="TYL37806.1"/>
    <property type="molecule type" value="Genomic_DNA"/>
</dbReference>
<dbReference type="RefSeq" id="WP_148858972.1">
    <property type="nucleotide sequence ID" value="NZ_PHNJ01000008.1"/>
</dbReference>
<dbReference type="Proteomes" id="UP000766904">
    <property type="component" value="Unassembled WGS sequence"/>
</dbReference>
<keyword evidence="1" id="KW-0472">Membrane</keyword>
<feature type="transmembrane region" description="Helical" evidence="1">
    <location>
        <begin position="31"/>
        <end position="57"/>
    </location>
</feature>
<proteinExistence type="predicted"/>
<protein>
    <submittedName>
        <fullName evidence="2">Uncharacterized protein</fullName>
    </submittedName>
</protein>
<keyword evidence="1" id="KW-0812">Transmembrane</keyword>
<gene>
    <name evidence="2" type="ORF">CV102_15845</name>
</gene>